<sequence>MSETRDPKYSWVFQKLTENDQGQFNLESIVAYTIYKKHKIDFIDEIKTKKGREPNKVEWETFHTTCESDASLATFRSHASTIVIQLLDIALSDEISSLEDLALLDSKVKAELAVVNTKLTTIDGYINEKQGLSWWLSEVGKNFVVNVLTIILVGGLATLFINFNKILDWFKSLGA</sequence>
<keyword evidence="1" id="KW-0472">Membrane</keyword>
<dbReference type="Proteomes" id="UP000242351">
    <property type="component" value="Unassembled WGS sequence"/>
</dbReference>
<keyword evidence="1" id="KW-1133">Transmembrane helix</keyword>
<accession>A0A2H9UMZ6</accession>
<gene>
    <name evidence="2" type="ORF">CU320_05060</name>
</gene>
<feature type="transmembrane region" description="Helical" evidence="1">
    <location>
        <begin position="143"/>
        <end position="163"/>
    </location>
</feature>
<evidence type="ECO:0000313" key="3">
    <source>
        <dbReference type="Proteomes" id="UP000242351"/>
    </source>
</evidence>
<dbReference type="AlphaFoldDB" id="A0A2H9UMZ6"/>
<dbReference type="EMBL" id="PGOZ01000004">
    <property type="protein sequence ID" value="PJI33020.1"/>
    <property type="molecule type" value="Genomic_DNA"/>
</dbReference>
<keyword evidence="1" id="KW-0812">Transmembrane</keyword>
<evidence type="ECO:0000313" key="2">
    <source>
        <dbReference type="EMBL" id="PJI33020.1"/>
    </source>
</evidence>
<protein>
    <submittedName>
        <fullName evidence="2">Uncharacterized protein</fullName>
    </submittedName>
</protein>
<comment type="caution">
    <text evidence="2">The sequence shown here is derived from an EMBL/GenBank/DDBJ whole genome shotgun (WGS) entry which is preliminary data.</text>
</comment>
<name>A0A2H9UMZ6_9GAMM</name>
<dbReference type="RefSeq" id="WP_100357402.1">
    <property type="nucleotide sequence ID" value="NZ_PGOZ01000004.1"/>
</dbReference>
<reference evidence="2 3" key="2">
    <citation type="submission" date="2017-12" db="EMBL/GenBank/DDBJ databases">
        <title>Revising the taxonomy of the Acinetobacter lwoffii group: the description of Acinetobacter pseudolwoffii sp. nov. and emended description of Acinetobacter lwoffii.</title>
        <authorList>
            <person name="Nemec A."/>
        </authorList>
    </citation>
    <scope>NUCLEOTIDE SEQUENCE [LARGE SCALE GENOMIC DNA]</scope>
    <source>
        <strain evidence="2 3">ANC 5347</strain>
    </source>
</reference>
<evidence type="ECO:0000256" key="1">
    <source>
        <dbReference type="SAM" id="Phobius"/>
    </source>
</evidence>
<proteinExistence type="predicted"/>
<reference evidence="2 3" key="1">
    <citation type="submission" date="2017-11" db="EMBL/GenBank/DDBJ databases">
        <authorList>
            <person name="Han C.G."/>
        </authorList>
    </citation>
    <scope>NUCLEOTIDE SEQUENCE [LARGE SCALE GENOMIC DNA]</scope>
    <source>
        <strain evidence="2 3">ANC 5347</strain>
    </source>
</reference>
<organism evidence="2 3">
    <name type="scientific">Acinetobacter pseudolwoffii</name>
    <dbReference type="NCBI Taxonomy" id="2053287"/>
    <lineage>
        <taxon>Bacteria</taxon>
        <taxon>Pseudomonadati</taxon>
        <taxon>Pseudomonadota</taxon>
        <taxon>Gammaproteobacteria</taxon>
        <taxon>Moraxellales</taxon>
        <taxon>Moraxellaceae</taxon>
        <taxon>Acinetobacter</taxon>
    </lineage>
</organism>